<dbReference type="KEGG" id="mpro:BJP34_17660"/>
<accession>A0A1D8TTU6</accession>
<evidence type="ECO:0008006" key="3">
    <source>
        <dbReference type="Google" id="ProtNLM"/>
    </source>
</evidence>
<dbReference type="AlphaFoldDB" id="A0A1D8TTU6"/>
<evidence type="ECO:0000313" key="1">
    <source>
        <dbReference type="EMBL" id="AOX01024.1"/>
    </source>
</evidence>
<reference evidence="2" key="1">
    <citation type="submission" date="2016-10" db="EMBL/GenBank/DDBJ databases">
        <title>Comparative genomics uncovers the prolific and rare metabolic potential of the cyanobacterial genus Moorea.</title>
        <authorList>
            <person name="Leao T."/>
            <person name="Castelao G."/>
            <person name="Korobeynikov A."/>
            <person name="Monroe E.A."/>
            <person name="Podell S."/>
            <person name="Glukhov E."/>
            <person name="Allen E."/>
            <person name="Gerwick W.H."/>
            <person name="Gerwick L."/>
        </authorList>
    </citation>
    <scope>NUCLEOTIDE SEQUENCE [LARGE SCALE GENOMIC DNA]</scope>
    <source>
        <strain evidence="2">PAL-8-15-08-1</strain>
    </source>
</reference>
<evidence type="ECO:0000313" key="2">
    <source>
        <dbReference type="Proteomes" id="UP000177870"/>
    </source>
</evidence>
<sequence>MEKFVGDYDISGQSMTILIKDNKLFMSLASQQEIELVRYQGTEFYFKDLSGFSINFTMDNAGVVTQAVITQPNGVFTANKKVST</sequence>
<name>A0A1D8TTU6_9CYAN</name>
<dbReference type="EMBL" id="CP017599">
    <property type="protein sequence ID" value="AOX01024.1"/>
    <property type="molecule type" value="Genomic_DNA"/>
</dbReference>
<organism evidence="1 2">
    <name type="scientific">Moorena producens PAL-8-15-08-1</name>
    <dbReference type="NCBI Taxonomy" id="1458985"/>
    <lineage>
        <taxon>Bacteria</taxon>
        <taxon>Bacillati</taxon>
        <taxon>Cyanobacteriota</taxon>
        <taxon>Cyanophyceae</taxon>
        <taxon>Coleofasciculales</taxon>
        <taxon>Coleofasciculaceae</taxon>
        <taxon>Moorena</taxon>
    </lineage>
</organism>
<dbReference type="Proteomes" id="UP000177870">
    <property type="component" value="Chromosome"/>
</dbReference>
<protein>
    <recommendedName>
        <fullName evidence="3">Peptidase S12 Pab87-related C-terminal domain-containing protein</fullName>
    </recommendedName>
</protein>
<proteinExistence type="predicted"/>
<gene>
    <name evidence="1" type="ORF">BJP34_17660</name>
</gene>